<dbReference type="SMART" id="SM00347">
    <property type="entry name" value="HTH_MARR"/>
    <property type="match status" value="1"/>
</dbReference>
<dbReference type="PROSITE" id="PS50995">
    <property type="entry name" value="HTH_MARR_2"/>
    <property type="match status" value="1"/>
</dbReference>
<dbReference type="PANTHER" id="PTHR39515:SF2">
    <property type="entry name" value="HTH-TYPE TRANSCRIPTIONAL REGULATOR RV0880"/>
    <property type="match status" value="1"/>
</dbReference>
<accession>A0ABN1T3J6</accession>
<dbReference type="InterPro" id="IPR000835">
    <property type="entry name" value="HTH_MarR-typ"/>
</dbReference>
<keyword evidence="3" id="KW-1185">Reference proteome</keyword>
<dbReference type="Pfam" id="PF12802">
    <property type="entry name" value="MarR_2"/>
    <property type="match status" value="1"/>
</dbReference>
<dbReference type="InterPro" id="IPR052526">
    <property type="entry name" value="HTH-type_Bedaq_tolerance"/>
</dbReference>
<evidence type="ECO:0000313" key="2">
    <source>
        <dbReference type="EMBL" id="GAA1014134.1"/>
    </source>
</evidence>
<dbReference type="InterPro" id="IPR036388">
    <property type="entry name" value="WH-like_DNA-bd_sf"/>
</dbReference>
<dbReference type="SUPFAM" id="SSF46785">
    <property type="entry name" value="Winged helix' DNA-binding domain"/>
    <property type="match status" value="1"/>
</dbReference>
<evidence type="ECO:0000259" key="1">
    <source>
        <dbReference type="PROSITE" id="PS50995"/>
    </source>
</evidence>
<dbReference type="EMBL" id="BAAAHU010000051">
    <property type="protein sequence ID" value="GAA1014134.1"/>
    <property type="molecule type" value="Genomic_DNA"/>
</dbReference>
<dbReference type="Proteomes" id="UP001501072">
    <property type="component" value="Unassembled WGS sequence"/>
</dbReference>
<gene>
    <name evidence="2" type="ORF">GCM10009564_42910</name>
</gene>
<reference evidence="2 3" key="1">
    <citation type="journal article" date="2019" name="Int. J. Syst. Evol. Microbiol.">
        <title>The Global Catalogue of Microorganisms (GCM) 10K type strain sequencing project: providing services to taxonomists for standard genome sequencing and annotation.</title>
        <authorList>
            <consortium name="The Broad Institute Genomics Platform"/>
            <consortium name="The Broad Institute Genome Sequencing Center for Infectious Disease"/>
            <person name="Wu L."/>
            <person name="Ma J."/>
        </authorList>
    </citation>
    <scope>NUCLEOTIDE SEQUENCE [LARGE SCALE GENOMIC DNA]</scope>
    <source>
        <strain evidence="2 3">JCM 11269</strain>
    </source>
</reference>
<dbReference type="InterPro" id="IPR036390">
    <property type="entry name" value="WH_DNA-bd_sf"/>
</dbReference>
<proteinExistence type="predicted"/>
<name>A0ABN1T3J6_9ACTN</name>
<protein>
    <recommendedName>
        <fullName evidence="1">HTH marR-type domain-containing protein</fullName>
    </recommendedName>
</protein>
<comment type="caution">
    <text evidence="2">The sequence shown here is derived from an EMBL/GenBank/DDBJ whole genome shotgun (WGS) entry which is preliminary data.</text>
</comment>
<sequence>MTATDAEGDAVLLREARELTPVLYALGRVLRLRGVDEAGLVPLPPSDLEVLRHVLESPGIGVGAVAQDLGLHASNVSTTVRGLVARGLVRREPDPDDRRAVRLYPTMGAVQGMARIEQAWAEIFADSLATLSPAQRDALRTAAPALKALATALKEQRKASRG</sequence>
<dbReference type="RefSeq" id="WP_079129966.1">
    <property type="nucleotide sequence ID" value="NZ_BAAAHU010000051.1"/>
</dbReference>
<feature type="domain" description="HTH marR-type" evidence="1">
    <location>
        <begin position="16"/>
        <end position="148"/>
    </location>
</feature>
<dbReference type="PANTHER" id="PTHR39515">
    <property type="entry name" value="CONSERVED PROTEIN"/>
    <property type="match status" value="1"/>
</dbReference>
<organism evidence="2 3">
    <name type="scientific">Streptomyces thermogriseus</name>
    <dbReference type="NCBI Taxonomy" id="75292"/>
    <lineage>
        <taxon>Bacteria</taxon>
        <taxon>Bacillati</taxon>
        <taxon>Actinomycetota</taxon>
        <taxon>Actinomycetes</taxon>
        <taxon>Kitasatosporales</taxon>
        <taxon>Streptomycetaceae</taxon>
        <taxon>Streptomyces</taxon>
    </lineage>
</organism>
<evidence type="ECO:0000313" key="3">
    <source>
        <dbReference type="Proteomes" id="UP001501072"/>
    </source>
</evidence>
<dbReference type="Gene3D" id="1.10.10.10">
    <property type="entry name" value="Winged helix-like DNA-binding domain superfamily/Winged helix DNA-binding domain"/>
    <property type="match status" value="1"/>
</dbReference>